<name>A0A9X2WQM7_9GAMM</name>
<gene>
    <name evidence="1" type="ORF">NE535_18615</name>
</gene>
<keyword evidence="2" id="KW-1185">Reference proteome</keyword>
<evidence type="ECO:0000313" key="2">
    <source>
        <dbReference type="Proteomes" id="UP001155546"/>
    </source>
</evidence>
<dbReference type="NCBIfam" id="NF033510">
    <property type="entry name" value="Ca_tandemer"/>
    <property type="match status" value="1"/>
</dbReference>
<evidence type="ECO:0000313" key="1">
    <source>
        <dbReference type="EMBL" id="MCT7943762.1"/>
    </source>
</evidence>
<dbReference type="InterPro" id="IPR013783">
    <property type="entry name" value="Ig-like_fold"/>
</dbReference>
<sequence length="220" mass="23294">LGHSLTLTAIVNGGVWQLSPQDLSSFDDGSLNVTASVEDTAGNPAIATTATPVDILADIDIQVDTGRDDVINRFEMLRLDFSGNVDDVEDGQTITIVVTDSAGNNLTFTTTVINGMWQIDNANVSSLIDGNITFVASTVDMAGNPTSTSTQVLKDSQATVTIEAVDSDNVFNVAEITTTTLRGEALNIEEGQNVLIWVTDSLGARLTFNAVVVDGLWQLD</sequence>
<dbReference type="Gene3D" id="2.60.40.10">
    <property type="entry name" value="Immunoglobulins"/>
    <property type="match status" value="2"/>
</dbReference>
<evidence type="ECO:0008006" key="3">
    <source>
        <dbReference type="Google" id="ProtNLM"/>
    </source>
</evidence>
<feature type="non-terminal residue" evidence="1">
    <location>
        <position position="1"/>
    </location>
</feature>
<reference evidence="1" key="1">
    <citation type="journal article" date="2023" name="Int. J. Syst. Evol. Microbiol.">
        <title>&lt;i&gt;Shewanella septentrionalis&lt;/i&gt; sp. nov. and &lt;i&gt;Shewanella holmiensis&lt;/i&gt; sp. nov., isolated from Baltic Sea water and sediments.</title>
        <authorList>
            <person name="Martin-Rodriguez A.J."/>
            <person name="Thorell K."/>
            <person name="Joffre E."/>
            <person name="Jensie-Markopoulos S."/>
            <person name="Moore E.R.B."/>
            <person name="Sjoling A."/>
        </authorList>
    </citation>
    <scope>NUCLEOTIDE SEQUENCE</scope>
    <source>
        <strain evidence="1">SP1S2-7</strain>
    </source>
</reference>
<dbReference type="EMBL" id="JAMTCD010000065">
    <property type="protein sequence ID" value="MCT7943762.1"/>
    <property type="molecule type" value="Genomic_DNA"/>
</dbReference>
<dbReference type="AlphaFoldDB" id="A0A9X2WQM7"/>
<dbReference type="RefSeq" id="WP_261300044.1">
    <property type="nucleotide sequence ID" value="NZ_JAMTCD010000065.1"/>
</dbReference>
<comment type="caution">
    <text evidence="1">The sequence shown here is derived from an EMBL/GenBank/DDBJ whole genome shotgun (WGS) entry which is preliminary data.</text>
</comment>
<feature type="non-terminal residue" evidence="1">
    <location>
        <position position="220"/>
    </location>
</feature>
<accession>A0A9X2WQM7</accession>
<dbReference type="Proteomes" id="UP001155546">
    <property type="component" value="Unassembled WGS sequence"/>
</dbReference>
<protein>
    <recommendedName>
        <fullName evidence="3">Bacterial Ig-like domain-containing protein</fullName>
    </recommendedName>
</protein>
<proteinExistence type="predicted"/>
<organism evidence="1 2">
    <name type="scientific">Shewanella holmiensis</name>
    <dbReference type="NCBI Taxonomy" id="2952222"/>
    <lineage>
        <taxon>Bacteria</taxon>
        <taxon>Pseudomonadati</taxon>
        <taxon>Pseudomonadota</taxon>
        <taxon>Gammaproteobacteria</taxon>
        <taxon>Alteromonadales</taxon>
        <taxon>Shewanellaceae</taxon>
        <taxon>Shewanella</taxon>
    </lineage>
</organism>